<name>A0A0C2NFL7_THEKT</name>
<evidence type="ECO:0000313" key="3">
    <source>
        <dbReference type="Proteomes" id="UP000031668"/>
    </source>
</evidence>
<sequence>MKQYVNECLKSEIQKYQEEITKKDQETMELLKTRADEYESKALKMKNHYENIIASLHEELEFRDRILQNQNVTGDHMSVDQQAEKRPLIEEKSCVVEINKDSSLEQKTSAQNHQQVIYDQTEFKAILALN</sequence>
<comment type="caution">
    <text evidence="2">The sequence shown here is derived from an EMBL/GenBank/DDBJ whole genome shotgun (WGS) entry which is preliminary data.</text>
</comment>
<dbReference type="AlphaFoldDB" id="A0A0C2NFL7"/>
<gene>
    <name evidence="2" type="ORF">RF11_10423</name>
</gene>
<evidence type="ECO:0000313" key="2">
    <source>
        <dbReference type="EMBL" id="KII75130.1"/>
    </source>
</evidence>
<reference evidence="2 3" key="1">
    <citation type="journal article" date="2014" name="Genome Biol. Evol.">
        <title>The genome of the myxosporean Thelohanellus kitauei shows adaptations to nutrient acquisition within its fish host.</title>
        <authorList>
            <person name="Yang Y."/>
            <person name="Xiong J."/>
            <person name="Zhou Z."/>
            <person name="Huo F."/>
            <person name="Miao W."/>
            <person name="Ran C."/>
            <person name="Liu Y."/>
            <person name="Zhang J."/>
            <person name="Feng J."/>
            <person name="Wang M."/>
            <person name="Wang M."/>
            <person name="Wang L."/>
            <person name="Yao B."/>
        </authorList>
    </citation>
    <scope>NUCLEOTIDE SEQUENCE [LARGE SCALE GENOMIC DNA]</scope>
    <source>
        <strain evidence="2">Wuqing</strain>
    </source>
</reference>
<dbReference type="Proteomes" id="UP000031668">
    <property type="component" value="Unassembled WGS sequence"/>
</dbReference>
<proteinExistence type="predicted"/>
<organism evidence="2 3">
    <name type="scientific">Thelohanellus kitauei</name>
    <name type="common">Myxosporean</name>
    <dbReference type="NCBI Taxonomy" id="669202"/>
    <lineage>
        <taxon>Eukaryota</taxon>
        <taxon>Metazoa</taxon>
        <taxon>Cnidaria</taxon>
        <taxon>Myxozoa</taxon>
        <taxon>Myxosporea</taxon>
        <taxon>Bivalvulida</taxon>
        <taxon>Platysporina</taxon>
        <taxon>Myxobolidae</taxon>
        <taxon>Thelohanellus</taxon>
    </lineage>
</organism>
<feature type="coiled-coil region" evidence="1">
    <location>
        <begin position="6"/>
        <end position="48"/>
    </location>
</feature>
<keyword evidence="1" id="KW-0175">Coiled coil</keyword>
<keyword evidence="3" id="KW-1185">Reference proteome</keyword>
<dbReference type="EMBL" id="JWZT01000019">
    <property type="protein sequence ID" value="KII75130.1"/>
    <property type="molecule type" value="Genomic_DNA"/>
</dbReference>
<protein>
    <submittedName>
        <fullName evidence="2">Uncharacterized protein</fullName>
    </submittedName>
</protein>
<evidence type="ECO:0000256" key="1">
    <source>
        <dbReference type="SAM" id="Coils"/>
    </source>
</evidence>
<accession>A0A0C2NFL7</accession>